<keyword evidence="3 6" id="KW-0812">Transmembrane</keyword>
<dbReference type="STRING" id="1247726.MIM_c27420"/>
<keyword evidence="5 6" id="KW-0472">Membrane</keyword>
<proteinExistence type="predicted"/>
<dbReference type="RefSeq" id="WP_025373459.1">
    <property type="nucleotide sequence ID" value="NZ_CP003915.1"/>
</dbReference>
<comment type="subcellular location">
    <subcellularLocation>
        <location evidence="1">Cell membrane</location>
        <topology evidence="1">Multi-pass membrane protein</topology>
    </subcellularLocation>
</comment>
<evidence type="ECO:0000313" key="7">
    <source>
        <dbReference type="EMBL" id="AHG64811.1"/>
    </source>
</evidence>
<keyword evidence="2" id="KW-1003">Cell membrane</keyword>
<dbReference type="PANTHER" id="PTHR33931:SF2">
    <property type="entry name" value="HOLIN-LIKE PROTEIN CIDA"/>
    <property type="match status" value="1"/>
</dbReference>
<dbReference type="InterPro" id="IPR005538">
    <property type="entry name" value="LrgA/CidA"/>
</dbReference>
<name>W0PDI8_ADVMD</name>
<feature type="transmembrane region" description="Helical" evidence="6">
    <location>
        <begin position="82"/>
        <end position="105"/>
    </location>
</feature>
<feature type="transmembrane region" description="Helical" evidence="6">
    <location>
        <begin position="57"/>
        <end position="76"/>
    </location>
</feature>
<dbReference type="Pfam" id="PF03788">
    <property type="entry name" value="LrgA"/>
    <property type="match status" value="1"/>
</dbReference>
<dbReference type="KEGG" id="amim:MIM_c27420"/>
<evidence type="ECO:0000313" key="8">
    <source>
        <dbReference type="Proteomes" id="UP000019095"/>
    </source>
</evidence>
<organism evidence="7 8">
    <name type="scientific">Advenella mimigardefordensis (strain DSM 17166 / LMG 22922 / DPN7)</name>
    <dbReference type="NCBI Taxonomy" id="1247726"/>
    <lineage>
        <taxon>Bacteria</taxon>
        <taxon>Pseudomonadati</taxon>
        <taxon>Pseudomonadota</taxon>
        <taxon>Betaproteobacteria</taxon>
        <taxon>Burkholderiales</taxon>
        <taxon>Alcaligenaceae</taxon>
    </lineage>
</organism>
<dbReference type="GO" id="GO:0005886">
    <property type="term" value="C:plasma membrane"/>
    <property type="evidence" value="ECO:0007669"/>
    <property type="project" value="UniProtKB-SubCell"/>
</dbReference>
<evidence type="ECO:0000256" key="1">
    <source>
        <dbReference type="ARBA" id="ARBA00004651"/>
    </source>
</evidence>
<feature type="transmembrane region" description="Helical" evidence="6">
    <location>
        <begin position="29"/>
        <end position="50"/>
    </location>
</feature>
<dbReference type="EMBL" id="CP003915">
    <property type="protein sequence ID" value="AHG64811.1"/>
    <property type="molecule type" value="Genomic_DNA"/>
</dbReference>
<evidence type="ECO:0000256" key="6">
    <source>
        <dbReference type="SAM" id="Phobius"/>
    </source>
</evidence>
<gene>
    <name evidence="7" type="ORF">MIM_c27420</name>
</gene>
<evidence type="ECO:0000256" key="4">
    <source>
        <dbReference type="ARBA" id="ARBA00022989"/>
    </source>
</evidence>
<dbReference type="eggNOG" id="COG1380">
    <property type="taxonomic scope" value="Bacteria"/>
</dbReference>
<dbReference type="OrthoDB" id="8688315at2"/>
<keyword evidence="8" id="KW-1185">Reference proteome</keyword>
<sequence>MLISLLVIAACYFVGEAVSHVLPLPLPGPIVGLFLLLLVFKLRPALLSLMARHIPTLLSHLALLFLPATVGSMVSYKLLDGYWPAVITAVIVSTALSLLAGVLVFRYADKQH</sequence>
<evidence type="ECO:0000256" key="3">
    <source>
        <dbReference type="ARBA" id="ARBA00022692"/>
    </source>
</evidence>
<dbReference type="PANTHER" id="PTHR33931">
    <property type="entry name" value="HOLIN-LIKE PROTEIN CIDA-RELATED"/>
    <property type="match status" value="1"/>
</dbReference>
<dbReference type="PATRIC" id="fig|1247726.3.peg.3012"/>
<dbReference type="Proteomes" id="UP000019095">
    <property type="component" value="Chromosome"/>
</dbReference>
<evidence type="ECO:0000256" key="2">
    <source>
        <dbReference type="ARBA" id="ARBA00022475"/>
    </source>
</evidence>
<keyword evidence="4 6" id="KW-1133">Transmembrane helix</keyword>
<dbReference type="AlphaFoldDB" id="W0PDI8"/>
<protein>
    <submittedName>
        <fullName evidence="7">Putative LrgA-like protein</fullName>
    </submittedName>
</protein>
<reference evidence="7 8" key="1">
    <citation type="journal article" date="2014" name="Microbiology">
        <title>Unravelling the complete genome sequence of Advenella mimigardefordensis strain DPN7T and novel insights in the catabolism of the xenobiotic polythioester precursor 3,3'-dithiodipropionate.</title>
        <authorList>
            <person name="Wubbeler J.H."/>
            <person name="Hiessl S."/>
            <person name="Schuldes J."/>
            <person name="Thurmer A."/>
            <person name="Daniel R."/>
            <person name="Steinbuchel A."/>
        </authorList>
    </citation>
    <scope>NUCLEOTIDE SEQUENCE [LARGE SCALE GENOMIC DNA]</scope>
    <source>
        <strain evidence="8">DSM 17166 / LMG 22922 / DPN7</strain>
    </source>
</reference>
<dbReference type="HOGENOM" id="CLU_113736_4_3_4"/>
<evidence type="ECO:0000256" key="5">
    <source>
        <dbReference type="ARBA" id="ARBA00023136"/>
    </source>
</evidence>
<accession>W0PDI8</accession>